<dbReference type="InterPro" id="IPR003329">
    <property type="entry name" value="Cytidylyl_trans"/>
</dbReference>
<evidence type="ECO:0000313" key="1">
    <source>
        <dbReference type="EMBL" id="HHF98777.1"/>
    </source>
</evidence>
<dbReference type="CDD" id="cd02513">
    <property type="entry name" value="CMP-NeuAc_Synthase"/>
    <property type="match status" value="1"/>
</dbReference>
<organism evidence="1">
    <name type="scientific">Aerophobetes bacterium</name>
    <dbReference type="NCBI Taxonomy" id="2030807"/>
    <lineage>
        <taxon>Bacteria</taxon>
        <taxon>Candidatus Aerophobota</taxon>
    </lineage>
</organism>
<dbReference type="InterPro" id="IPR029044">
    <property type="entry name" value="Nucleotide-diphossugar_trans"/>
</dbReference>
<keyword evidence="1" id="KW-0548">Nucleotidyltransferase</keyword>
<dbReference type="SUPFAM" id="SSF53448">
    <property type="entry name" value="Nucleotide-diphospho-sugar transferases"/>
    <property type="match status" value="1"/>
</dbReference>
<dbReference type="GO" id="GO:0008781">
    <property type="term" value="F:N-acylneuraminate cytidylyltransferase activity"/>
    <property type="evidence" value="ECO:0007669"/>
    <property type="project" value="TreeGrafter"/>
</dbReference>
<reference evidence="1" key="1">
    <citation type="journal article" date="2020" name="mSystems">
        <title>Genome- and Community-Level Interaction Insights into Carbon Utilization and Element Cycling Functions of Hydrothermarchaeota in Hydrothermal Sediment.</title>
        <authorList>
            <person name="Zhou Z."/>
            <person name="Liu Y."/>
            <person name="Xu W."/>
            <person name="Pan J."/>
            <person name="Luo Z.H."/>
            <person name="Li M."/>
        </authorList>
    </citation>
    <scope>NUCLEOTIDE SEQUENCE [LARGE SCALE GENOMIC DNA]</scope>
    <source>
        <strain evidence="1">HyVt-92</strain>
    </source>
</reference>
<dbReference type="Proteomes" id="UP000886070">
    <property type="component" value="Unassembled WGS sequence"/>
</dbReference>
<dbReference type="PANTHER" id="PTHR21485">
    <property type="entry name" value="HAD SUPERFAMILY MEMBERS CMAS AND KDSC"/>
    <property type="match status" value="1"/>
</dbReference>
<dbReference type="PANTHER" id="PTHR21485:SF6">
    <property type="entry name" value="N-ACYLNEURAMINATE CYTIDYLYLTRANSFERASE-RELATED"/>
    <property type="match status" value="1"/>
</dbReference>
<sequence length="237" mass="27238">MKNILGFIPARGGSKGIPRKNVRFVDGKPLIFYTINEALKSKFLSRVVVSTDSRIIAALAAKYGAKVIKRPKELARDDTPTSPVILHALQELEKEGYKPDLIVILQPTSPFRKSYHIDEAVELFLKSDCDFVVSVCEAKITPFWCFTAEKNYLKPLLKHNLSGKRRQDLPRTYVLNGAIFIYTPDKLFKNNLNYFNGKTLPYFMKPEESIDIDDELDLILARELMRKEIYEESKSFR</sequence>
<name>A0A7V5M0B6_UNCAE</name>
<dbReference type="Gene3D" id="3.90.550.10">
    <property type="entry name" value="Spore Coat Polysaccharide Biosynthesis Protein SpsA, Chain A"/>
    <property type="match status" value="1"/>
</dbReference>
<keyword evidence="1" id="KW-0808">Transferase</keyword>
<comment type="caution">
    <text evidence="1">The sequence shown here is derived from an EMBL/GenBank/DDBJ whole genome shotgun (WGS) entry which is preliminary data.</text>
</comment>
<accession>A0A7V5M0B6</accession>
<gene>
    <name evidence="1" type="ORF">ENL39_04755</name>
</gene>
<protein>
    <submittedName>
        <fullName evidence="1">Acylneuraminate cytidylyltransferase family protein</fullName>
    </submittedName>
</protein>
<dbReference type="AlphaFoldDB" id="A0A7V5M0B6"/>
<dbReference type="EMBL" id="DRTT01000133">
    <property type="protein sequence ID" value="HHF98777.1"/>
    <property type="molecule type" value="Genomic_DNA"/>
</dbReference>
<dbReference type="Pfam" id="PF02348">
    <property type="entry name" value="CTP_transf_3"/>
    <property type="match status" value="1"/>
</dbReference>
<dbReference type="InterPro" id="IPR050793">
    <property type="entry name" value="CMP-NeuNAc_synthase"/>
</dbReference>
<proteinExistence type="predicted"/>